<proteinExistence type="predicted"/>
<sequence>MIKIKNIEDADATGCYDVFYRAIHEGARPAYSAPQRHAWAPFKEMPVGFANALQAPCALMAITDQIVGFITVLQDGYLDLLFVAPDHHRQGVATALYQSALLQTKGPLYTEASHLSRPFFLHHGWREITPQRLEKRGVWMTNFVMELSR</sequence>
<evidence type="ECO:0000313" key="2">
    <source>
        <dbReference type="EMBL" id="CRK74590.1"/>
    </source>
</evidence>
<dbReference type="GO" id="GO:0016747">
    <property type="term" value="F:acyltransferase activity, transferring groups other than amino-acyl groups"/>
    <property type="evidence" value="ECO:0007669"/>
    <property type="project" value="InterPro"/>
</dbReference>
<gene>
    <name evidence="2" type="primary">yafP</name>
    <name evidence="2" type="ORF">NIG5292_00625</name>
</gene>
<dbReference type="CDD" id="cd04301">
    <property type="entry name" value="NAT_SF"/>
    <property type="match status" value="1"/>
</dbReference>
<reference evidence="2 3" key="1">
    <citation type="submission" date="2015-04" db="EMBL/GenBank/DDBJ databases">
        <authorList>
            <person name="Syromyatnikov M.Y."/>
            <person name="Popov V.N."/>
        </authorList>
    </citation>
    <scope>NUCLEOTIDE SEQUENCE [LARGE SCALE GENOMIC DNA]</scope>
    <source>
        <strain evidence="2 3">CECT 5292</strain>
    </source>
</reference>
<dbReference type="STRING" id="282199.GCA_001049735_00625"/>
<dbReference type="PANTHER" id="PTHR43451">
    <property type="entry name" value="ACETYLTRANSFERASE (GNAT) FAMILY PROTEIN"/>
    <property type="match status" value="1"/>
</dbReference>
<dbReference type="AlphaFoldDB" id="A0A0U1NIP5"/>
<accession>A0A0U1NIP5</accession>
<dbReference type="PANTHER" id="PTHR43451:SF1">
    <property type="entry name" value="ACETYLTRANSFERASE"/>
    <property type="match status" value="1"/>
</dbReference>
<dbReference type="OrthoDB" id="9789081at2"/>
<evidence type="ECO:0000313" key="3">
    <source>
        <dbReference type="Proteomes" id="UP000048949"/>
    </source>
</evidence>
<keyword evidence="3" id="KW-1185">Reference proteome</keyword>
<dbReference type="EC" id="2.3.1.-" evidence="2"/>
<dbReference type="Proteomes" id="UP000048949">
    <property type="component" value="Unassembled WGS sequence"/>
</dbReference>
<dbReference type="SUPFAM" id="SSF55729">
    <property type="entry name" value="Acyl-CoA N-acyltransferases (Nat)"/>
    <property type="match status" value="1"/>
</dbReference>
<dbReference type="Pfam" id="PF13673">
    <property type="entry name" value="Acetyltransf_10"/>
    <property type="match status" value="1"/>
</dbReference>
<name>A0A0U1NIP5_9RHOB</name>
<dbReference type="Gene3D" id="3.40.630.30">
    <property type="match status" value="1"/>
</dbReference>
<feature type="domain" description="N-acetyltransferase" evidence="1">
    <location>
        <begin position="2"/>
        <end position="149"/>
    </location>
</feature>
<protein>
    <submittedName>
        <fullName evidence="2">Putative N-acetyltransferase YafP</fullName>
        <ecNumber evidence="2">2.3.1.-</ecNumber>
    </submittedName>
</protein>
<dbReference type="PROSITE" id="PS51186">
    <property type="entry name" value="GNAT"/>
    <property type="match status" value="1"/>
</dbReference>
<organism evidence="2 3">
    <name type="scientific">Nereida ignava</name>
    <dbReference type="NCBI Taxonomy" id="282199"/>
    <lineage>
        <taxon>Bacteria</taxon>
        <taxon>Pseudomonadati</taxon>
        <taxon>Pseudomonadota</taxon>
        <taxon>Alphaproteobacteria</taxon>
        <taxon>Rhodobacterales</taxon>
        <taxon>Roseobacteraceae</taxon>
        <taxon>Nereida</taxon>
    </lineage>
</organism>
<dbReference type="RefSeq" id="WP_048597902.1">
    <property type="nucleotide sequence ID" value="NZ_CBFHGK010000001.1"/>
</dbReference>
<keyword evidence="2" id="KW-0012">Acyltransferase</keyword>
<keyword evidence="2" id="KW-0808">Transferase</keyword>
<dbReference type="InterPro" id="IPR052564">
    <property type="entry name" value="N-acetyltrans/Recomb-assoc"/>
</dbReference>
<dbReference type="EMBL" id="CVQV01000003">
    <property type="protein sequence ID" value="CRK74590.1"/>
    <property type="molecule type" value="Genomic_DNA"/>
</dbReference>
<dbReference type="InterPro" id="IPR016181">
    <property type="entry name" value="Acyl_CoA_acyltransferase"/>
</dbReference>
<evidence type="ECO:0000259" key="1">
    <source>
        <dbReference type="PROSITE" id="PS51186"/>
    </source>
</evidence>
<dbReference type="InterPro" id="IPR000182">
    <property type="entry name" value="GNAT_dom"/>
</dbReference>